<protein>
    <submittedName>
        <fullName evidence="1">Uncharacterized protein</fullName>
    </submittedName>
</protein>
<evidence type="ECO:0000313" key="2">
    <source>
        <dbReference type="Proteomes" id="UP000054498"/>
    </source>
</evidence>
<proteinExistence type="predicted"/>
<name>A0A0D2LJ84_9CHLO</name>
<sequence length="166" mass="18761">MYISRFSDTMYDELLEKVDHVADKRALVFSNNFITTVGGTDNAVAVWRFLMAPMKHTEIQINGIKVLFTPPQQPVAANVSHLQDRGMLRLEMVSQQRWHLPTLLVLVRWVFGDVLSIHVTTTLTVDPDTGRLLHQQDVVNNWLTAPLVLRLLLGLSVPLATVLIKP</sequence>
<gene>
    <name evidence="1" type="ORF">MNEG_1451</name>
</gene>
<dbReference type="GeneID" id="25732079"/>
<dbReference type="AlphaFoldDB" id="A0A0D2LJ84"/>
<dbReference type="OrthoDB" id="10468706at2759"/>
<evidence type="ECO:0000313" key="1">
    <source>
        <dbReference type="EMBL" id="KIZ06504.1"/>
    </source>
</evidence>
<accession>A0A0D2LJ84</accession>
<keyword evidence="2" id="KW-1185">Reference proteome</keyword>
<dbReference type="RefSeq" id="XP_013905523.1">
    <property type="nucleotide sequence ID" value="XM_014050069.1"/>
</dbReference>
<dbReference type="KEGG" id="mng:MNEG_1451"/>
<reference evidence="1 2" key="1">
    <citation type="journal article" date="2013" name="BMC Genomics">
        <title>Reconstruction of the lipid metabolism for the microalga Monoraphidium neglectum from its genome sequence reveals characteristics suitable for biofuel production.</title>
        <authorList>
            <person name="Bogen C."/>
            <person name="Al-Dilaimi A."/>
            <person name="Albersmeier A."/>
            <person name="Wichmann J."/>
            <person name="Grundmann M."/>
            <person name="Rupp O."/>
            <person name="Lauersen K.J."/>
            <person name="Blifernez-Klassen O."/>
            <person name="Kalinowski J."/>
            <person name="Goesmann A."/>
            <person name="Mussgnug J.H."/>
            <person name="Kruse O."/>
        </authorList>
    </citation>
    <scope>NUCLEOTIDE SEQUENCE [LARGE SCALE GENOMIC DNA]</scope>
    <source>
        <strain evidence="1 2">SAG 48.87</strain>
    </source>
</reference>
<dbReference type="EMBL" id="KK100364">
    <property type="protein sequence ID" value="KIZ06504.1"/>
    <property type="molecule type" value="Genomic_DNA"/>
</dbReference>
<dbReference type="Proteomes" id="UP000054498">
    <property type="component" value="Unassembled WGS sequence"/>
</dbReference>
<organism evidence="1 2">
    <name type="scientific">Monoraphidium neglectum</name>
    <dbReference type="NCBI Taxonomy" id="145388"/>
    <lineage>
        <taxon>Eukaryota</taxon>
        <taxon>Viridiplantae</taxon>
        <taxon>Chlorophyta</taxon>
        <taxon>core chlorophytes</taxon>
        <taxon>Chlorophyceae</taxon>
        <taxon>CS clade</taxon>
        <taxon>Sphaeropleales</taxon>
        <taxon>Selenastraceae</taxon>
        <taxon>Monoraphidium</taxon>
    </lineage>
</organism>